<protein>
    <submittedName>
        <fullName evidence="2">Uncharacterized protein</fullName>
    </submittedName>
</protein>
<dbReference type="AlphaFoldDB" id="A0A8S9ILJ0"/>
<sequence>MKLPETLKSNTASVSATFSYSLKTAATFELYNKRLAQDAEEERIGREEMEYKRLLKERASEKSEIEKERQMHRLADVLREEIVQMKLSYAWIFSEEKLSELEESNR</sequence>
<accession>A0A8S9ILJ0</accession>
<reference evidence="2" key="1">
    <citation type="submission" date="2019-12" db="EMBL/GenBank/DDBJ databases">
        <title>Genome sequencing and annotation of Brassica cretica.</title>
        <authorList>
            <person name="Studholme D.J."/>
            <person name="Sarris P.F."/>
        </authorList>
    </citation>
    <scope>NUCLEOTIDE SEQUENCE</scope>
    <source>
        <strain evidence="2">PFS-102/07</strain>
        <tissue evidence="2">Leaf</tissue>
    </source>
</reference>
<organism evidence="2">
    <name type="scientific">Brassica cretica</name>
    <name type="common">Mustard</name>
    <dbReference type="NCBI Taxonomy" id="69181"/>
    <lineage>
        <taxon>Eukaryota</taxon>
        <taxon>Viridiplantae</taxon>
        <taxon>Streptophyta</taxon>
        <taxon>Embryophyta</taxon>
        <taxon>Tracheophyta</taxon>
        <taxon>Spermatophyta</taxon>
        <taxon>Magnoliopsida</taxon>
        <taxon>eudicotyledons</taxon>
        <taxon>Gunneridae</taxon>
        <taxon>Pentapetalae</taxon>
        <taxon>rosids</taxon>
        <taxon>malvids</taxon>
        <taxon>Brassicales</taxon>
        <taxon>Brassicaceae</taxon>
        <taxon>Brassiceae</taxon>
        <taxon>Brassica</taxon>
    </lineage>
</organism>
<name>A0A8S9ILJ0_BRACR</name>
<comment type="caution">
    <text evidence="2">The sequence shown here is derived from an EMBL/GenBank/DDBJ whole genome shotgun (WGS) entry which is preliminary data.</text>
</comment>
<evidence type="ECO:0000256" key="1">
    <source>
        <dbReference type="SAM" id="Coils"/>
    </source>
</evidence>
<keyword evidence="1" id="KW-0175">Coiled coil</keyword>
<feature type="coiled-coil region" evidence="1">
    <location>
        <begin position="37"/>
        <end position="71"/>
    </location>
</feature>
<evidence type="ECO:0000313" key="2">
    <source>
        <dbReference type="EMBL" id="KAF2570748.1"/>
    </source>
</evidence>
<gene>
    <name evidence="2" type="ORF">F2Q70_00001319</name>
</gene>
<proteinExistence type="predicted"/>
<dbReference type="EMBL" id="QGKY02001015">
    <property type="protein sequence ID" value="KAF2570748.1"/>
    <property type="molecule type" value="Genomic_DNA"/>
</dbReference>